<dbReference type="OrthoDB" id="9777859at2"/>
<dbReference type="PANTHER" id="PTHR11895">
    <property type="entry name" value="TRANSAMIDASE"/>
    <property type="match status" value="1"/>
</dbReference>
<dbReference type="Proteomes" id="UP000199377">
    <property type="component" value="Unassembled WGS sequence"/>
</dbReference>
<dbReference type="AlphaFoldDB" id="A0A1I3FD74"/>
<dbReference type="InterPro" id="IPR000120">
    <property type="entry name" value="Amidase"/>
</dbReference>
<evidence type="ECO:0000313" key="3">
    <source>
        <dbReference type="EMBL" id="SFI09104.1"/>
    </source>
</evidence>
<dbReference type="Pfam" id="PF01425">
    <property type="entry name" value="Amidase"/>
    <property type="match status" value="1"/>
</dbReference>
<proteinExistence type="predicted"/>
<organism evidence="3 4">
    <name type="scientific">Albimonas pacifica</name>
    <dbReference type="NCBI Taxonomy" id="1114924"/>
    <lineage>
        <taxon>Bacteria</taxon>
        <taxon>Pseudomonadati</taxon>
        <taxon>Pseudomonadota</taxon>
        <taxon>Alphaproteobacteria</taxon>
        <taxon>Rhodobacterales</taxon>
        <taxon>Paracoccaceae</taxon>
        <taxon>Albimonas</taxon>
    </lineage>
</organism>
<dbReference type="STRING" id="1114924.SAMN05216258_104201"/>
<dbReference type="SUPFAM" id="SSF75304">
    <property type="entry name" value="Amidase signature (AS) enzymes"/>
    <property type="match status" value="1"/>
</dbReference>
<accession>A0A1I3FD74</accession>
<keyword evidence="3" id="KW-0808">Transferase</keyword>
<evidence type="ECO:0000313" key="4">
    <source>
        <dbReference type="Proteomes" id="UP000199377"/>
    </source>
</evidence>
<dbReference type="InterPro" id="IPR036928">
    <property type="entry name" value="AS_sf"/>
</dbReference>
<evidence type="ECO:0000259" key="2">
    <source>
        <dbReference type="Pfam" id="PF01425"/>
    </source>
</evidence>
<protein>
    <submittedName>
        <fullName evidence="3">Aspartyl-tRNA(Asn)/glutamyl-tRNA(Gln) amidotransferase subunit A</fullName>
    </submittedName>
</protein>
<gene>
    <name evidence="3" type="ORF">SAMN05216258_104201</name>
</gene>
<dbReference type="NCBIfam" id="NF005460">
    <property type="entry name" value="PRK07056.1"/>
    <property type="match status" value="1"/>
</dbReference>
<name>A0A1I3FD74_9RHOB</name>
<evidence type="ECO:0000256" key="1">
    <source>
        <dbReference type="SAM" id="MobiDB-lite"/>
    </source>
</evidence>
<feature type="region of interest" description="Disordered" evidence="1">
    <location>
        <begin position="136"/>
        <end position="156"/>
    </location>
</feature>
<dbReference type="PANTHER" id="PTHR11895:SF176">
    <property type="entry name" value="AMIDASE AMID-RELATED"/>
    <property type="match status" value="1"/>
</dbReference>
<sequence length="445" mass="45830">MKTLAELSRALEAGETSSVALVREALDRILDPEGQGDRVFTMIDPERSVATAERMDALRAAGQAPSPLAGVPVSIKALFDLQGKVTTAGSKVLADAPAAREDAPAVARLREAGMVVMGHTNMTEFAYSGLGLNPHYGTPGSGPDRRHAPGGSSSGAAVSVAEGMAAMGLGTDTGGSCRIPAAWNGLVGFKPTARRVPTAGAFPLSQTLDSIGPIARTVEDCALADAVLAGEALDGAADVPALSGLRFAVLENYVTGDMTPHVSAAYQAGLKALEAAGASLTSLSLPDLDRLPGLNARGGIVAAEALAIHRELLDRRREGYDPRVSIRILKGESLEPGEYEALLATRAEIIATADAATAPFDAVLMPTTPMEAPLIAELDRDEAYYGSANLLALRNPTVGNFLDRCAISVPLPAAGLPVGLMLMGPTMGDRRLLAVARAVEATLAG</sequence>
<reference evidence="3 4" key="1">
    <citation type="submission" date="2016-10" db="EMBL/GenBank/DDBJ databases">
        <authorList>
            <person name="de Groot N.N."/>
        </authorList>
    </citation>
    <scope>NUCLEOTIDE SEQUENCE [LARGE SCALE GENOMIC DNA]</scope>
    <source>
        <strain evidence="3 4">CGMCC 1.11030</strain>
    </source>
</reference>
<dbReference type="InterPro" id="IPR023631">
    <property type="entry name" value="Amidase_dom"/>
</dbReference>
<dbReference type="Gene3D" id="3.90.1300.10">
    <property type="entry name" value="Amidase signature (AS) domain"/>
    <property type="match status" value="1"/>
</dbReference>
<dbReference type="EMBL" id="FOQH01000004">
    <property type="protein sequence ID" value="SFI09104.1"/>
    <property type="molecule type" value="Genomic_DNA"/>
</dbReference>
<keyword evidence="4" id="KW-1185">Reference proteome</keyword>
<dbReference type="GO" id="GO:0016740">
    <property type="term" value="F:transferase activity"/>
    <property type="evidence" value="ECO:0007669"/>
    <property type="project" value="UniProtKB-KW"/>
</dbReference>
<dbReference type="RefSeq" id="WP_092859499.1">
    <property type="nucleotide sequence ID" value="NZ_FOQH01000004.1"/>
</dbReference>
<feature type="domain" description="Amidase" evidence="2">
    <location>
        <begin position="40"/>
        <end position="433"/>
    </location>
</feature>